<sequence length="178" mass="20920">MSDSIDWSEKCRQMEYNLKKLKKIRIDGPERDAIALEEQINLYKSKSAEIVEDIENEKEQLDNYLDENKKIQDKIQSLQNEIRKLQKYLSQDVILSVLTRYPLFNVRMVDIVTYRIRLDIPDTTIEFSLEKKKGEIIYTPGTGISKEAPSSIKTAKALSREGLEQLCNDYQKYISYWN</sequence>
<dbReference type="AlphaFoldDB" id="A2FSU6"/>
<dbReference type="KEGG" id="tva:4749742"/>
<reference evidence="2" key="1">
    <citation type="submission" date="2006-10" db="EMBL/GenBank/DDBJ databases">
        <authorList>
            <person name="Amadeo P."/>
            <person name="Zhao Q."/>
            <person name="Wortman J."/>
            <person name="Fraser-Liggett C."/>
            <person name="Carlton J."/>
        </authorList>
    </citation>
    <scope>NUCLEOTIDE SEQUENCE</scope>
    <source>
        <strain evidence="2">G3</strain>
    </source>
</reference>
<dbReference type="Proteomes" id="UP000001542">
    <property type="component" value="Unassembled WGS sequence"/>
</dbReference>
<feature type="coiled-coil region" evidence="1">
    <location>
        <begin position="47"/>
        <end position="88"/>
    </location>
</feature>
<evidence type="ECO:0000256" key="1">
    <source>
        <dbReference type="SAM" id="Coils"/>
    </source>
</evidence>
<dbReference type="InParanoid" id="A2FSU6"/>
<dbReference type="RefSeq" id="XP_001304965.1">
    <property type="nucleotide sequence ID" value="XM_001304964.1"/>
</dbReference>
<name>A2FSU6_TRIV3</name>
<proteinExistence type="predicted"/>
<dbReference type="EMBL" id="DS113995">
    <property type="protein sequence ID" value="EAX92035.1"/>
    <property type="molecule type" value="Genomic_DNA"/>
</dbReference>
<dbReference type="VEuPathDB" id="TrichDB:TVAGG3_0164520"/>
<evidence type="ECO:0000313" key="3">
    <source>
        <dbReference type="Proteomes" id="UP000001542"/>
    </source>
</evidence>
<dbReference type="SMR" id="A2FSU6"/>
<evidence type="ECO:0000313" key="2">
    <source>
        <dbReference type="EMBL" id="EAX92035.1"/>
    </source>
</evidence>
<accession>A2FSU6</accession>
<dbReference type="VEuPathDB" id="TrichDB:TVAG_141520"/>
<reference evidence="2" key="2">
    <citation type="journal article" date="2007" name="Science">
        <title>Draft genome sequence of the sexually transmitted pathogen Trichomonas vaginalis.</title>
        <authorList>
            <person name="Carlton J.M."/>
            <person name="Hirt R.P."/>
            <person name="Silva J.C."/>
            <person name="Delcher A.L."/>
            <person name="Schatz M."/>
            <person name="Zhao Q."/>
            <person name="Wortman J.R."/>
            <person name="Bidwell S.L."/>
            <person name="Alsmark U.C.M."/>
            <person name="Besteiro S."/>
            <person name="Sicheritz-Ponten T."/>
            <person name="Noel C.J."/>
            <person name="Dacks J.B."/>
            <person name="Foster P.G."/>
            <person name="Simillion C."/>
            <person name="Van de Peer Y."/>
            <person name="Miranda-Saavedra D."/>
            <person name="Barton G.J."/>
            <person name="Westrop G.D."/>
            <person name="Mueller S."/>
            <person name="Dessi D."/>
            <person name="Fiori P.L."/>
            <person name="Ren Q."/>
            <person name="Paulsen I."/>
            <person name="Zhang H."/>
            <person name="Bastida-Corcuera F.D."/>
            <person name="Simoes-Barbosa A."/>
            <person name="Brown M.T."/>
            <person name="Hayes R.D."/>
            <person name="Mukherjee M."/>
            <person name="Okumura C.Y."/>
            <person name="Schneider R."/>
            <person name="Smith A.J."/>
            <person name="Vanacova S."/>
            <person name="Villalvazo M."/>
            <person name="Haas B.J."/>
            <person name="Pertea M."/>
            <person name="Feldblyum T.V."/>
            <person name="Utterback T.R."/>
            <person name="Shu C.L."/>
            <person name="Osoegawa K."/>
            <person name="de Jong P.J."/>
            <person name="Hrdy I."/>
            <person name="Horvathova L."/>
            <person name="Zubacova Z."/>
            <person name="Dolezal P."/>
            <person name="Malik S.B."/>
            <person name="Logsdon J.M. Jr."/>
            <person name="Henze K."/>
            <person name="Gupta A."/>
            <person name="Wang C.C."/>
            <person name="Dunne R.L."/>
            <person name="Upcroft J.A."/>
            <person name="Upcroft P."/>
            <person name="White O."/>
            <person name="Salzberg S.L."/>
            <person name="Tang P."/>
            <person name="Chiu C.-H."/>
            <person name="Lee Y.-S."/>
            <person name="Embley T.M."/>
            <person name="Coombs G.H."/>
            <person name="Mottram J.C."/>
            <person name="Tachezy J."/>
            <person name="Fraser-Liggett C.M."/>
            <person name="Johnson P.J."/>
        </authorList>
    </citation>
    <scope>NUCLEOTIDE SEQUENCE [LARGE SCALE GENOMIC DNA]</scope>
    <source>
        <strain evidence="2">G3</strain>
    </source>
</reference>
<protein>
    <submittedName>
        <fullName evidence="2">Uncharacterized protein</fullName>
    </submittedName>
</protein>
<gene>
    <name evidence="2" type="ORF">TVAG_141520</name>
</gene>
<keyword evidence="3" id="KW-1185">Reference proteome</keyword>
<organism evidence="2 3">
    <name type="scientific">Trichomonas vaginalis (strain ATCC PRA-98 / G3)</name>
    <dbReference type="NCBI Taxonomy" id="412133"/>
    <lineage>
        <taxon>Eukaryota</taxon>
        <taxon>Metamonada</taxon>
        <taxon>Parabasalia</taxon>
        <taxon>Trichomonadida</taxon>
        <taxon>Trichomonadidae</taxon>
        <taxon>Trichomonas</taxon>
    </lineage>
</organism>
<keyword evidence="1" id="KW-0175">Coiled coil</keyword>